<reference evidence="1" key="1">
    <citation type="submission" date="2023-04" db="EMBL/GenBank/DDBJ databases">
        <authorList>
            <consortium name="ELIXIR-Norway"/>
        </authorList>
    </citation>
    <scope>NUCLEOTIDE SEQUENCE [LARGE SCALE GENOMIC DNA]</scope>
</reference>
<dbReference type="EMBL" id="OX459962">
    <property type="protein sequence ID" value="CAI9167028.1"/>
    <property type="molecule type" value="Genomic_DNA"/>
</dbReference>
<proteinExistence type="predicted"/>
<evidence type="ECO:0000313" key="1">
    <source>
        <dbReference type="EMBL" id="CAI9167028.1"/>
    </source>
</evidence>
<organism evidence="1 2">
    <name type="scientific">Rangifer tarandus platyrhynchus</name>
    <name type="common">Svalbard reindeer</name>
    <dbReference type="NCBI Taxonomy" id="3082113"/>
    <lineage>
        <taxon>Eukaryota</taxon>
        <taxon>Metazoa</taxon>
        <taxon>Chordata</taxon>
        <taxon>Craniata</taxon>
        <taxon>Vertebrata</taxon>
        <taxon>Euteleostomi</taxon>
        <taxon>Mammalia</taxon>
        <taxon>Eutheria</taxon>
        <taxon>Laurasiatheria</taxon>
        <taxon>Artiodactyla</taxon>
        <taxon>Ruminantia</taxon>
        <taxon>Pecora</taxon>
        <taxon>Cervidae</taxon>
        <taxon>Odocoileinae</taxon>
        <taxon>Rangifer</taxon>
    </lineage>
</organism>
<gene>
    <name evidence="1" type="ORF">MRATA1EN1_LOCUS15990</name>
</gene>
<dbReference type="InterPro" id="IPR008981">
    <property type="entry name" value="FMuLV_rcpt-bd"/>
</dbReference>
<protein>
    <submittedName>
        <fullName evidence="1">Uncharacterized protein</fullName>
    </submittedName>
</protein>
<dbReference type="Proteomes" id="UP001176941">
    <property type="component" value="Chromosome 26"/>
</dbReference>
<keyword evidence="2" id="KW-1185">Reference proteome</keyword>
<dbReference type="SUPFAM" id="SSF49830">
    <property type="entry name" value="ENV polyprotein, receptor-binding domain"/>
    <property type="match status" value="1"/>
</dbReference>
<name>A0ABN8Z305_RANTA</name>
<evidence type="ECO:0000313" key="2">
    <source>
        <dbReference type="Proteomes" id="UP001176941"/>
    </source>
</evidence>
<accession>A0ABN8Z305</accession>
<dbReference type="Gene3D" id="3.90.310.10">
    <property type="entry name" value="ENV polyprotein, receptor-binding domain"/>
    <property type="match status" value="1"/>
</dbReference>
<sequence length="138" mass="15152">MGPGATSHNPHQPANLTWVIYNPETGEVLNSSSSMAPKETWWPVLTFDLCVLAADGNGFGPHQLTKFFAHGSFGLFTRNCERKGPQYYEQVPVYARGEEGIGTKLKNVGELTLFIAPLGVAKTREVHFTPPRIPELLG</sequence>